<protein>
    <recommendedName>
        <fullName evidence="3">Phosphodiesterase</fullName>
    </recommendedName>
</protein>
<dbReference type="EMBL" id="AACKNS010000005">
    <property type="protein sequence ID" value="EAK9994160.1"/>
    <property type="molecule type" value="Genomic_DNA"/>
</dbReference>
<reference evidence="1 2" key="1">
    <citation type="submission" date="2018-05" db="EMBL/GenBank/DDBJ databases">
        <authorList>
            <consortium name="PulseNet: The National Subtyping Network for Foodborne Disease Surveillance"/>
            <person name="Tarr C.L."/>
            <person name="Trees E."/>
            <person name="Katz L.S."/>
            <person name="Carleton-Romer H.A."/>
            <person name="Stroika S."/>
            <person name="Kucerova Z."/>
            <person name="Roache K.F."/>
            <person name="Sabol A.L."/>
            <person name="Besser J."/>
            <person name="Gerner-Smidt P."/>
        </authorList>
    </citation>
    <scope>NUCLEOTIDE SEQUENCE [LARGE SCALE GENOMIC DNA]</scope>
    <source>
        <strain evidence="1 2">D5625</strain>
    </source>
</reference>
<dbReference type="Proteomes" id="UP000476009">
    <property type="component" value="Unassembled WGS sequence"/>
</dbReference>
<dbReference type="InterPro" id="IPR018247">
    <property type="entry name" value="EF_Hand_1_Ca_BS"/>
</dbReference>
<proteinExistence type="predicted"/>
<dbReference type="PROSITE" id="PS00018">
    <property type="entry name" value="EF_HAND_1"/>
    <property type="match status" value="1"/>
</dbReference>
<comment type="caution">
    <text evidence="1">The sequence shown here is derived from an EMBL/GenBank/DDBJ whole genome shotgun (WGS) entry which is preliminary data.</text>
</comment>
<dbReference type="InterPro" id="IPR017946">
    <property type="entry name" value="PLC-like_Pdiesterase_TIM-brl"/>
</dbReference>
<evidence type="ECO:0000313" key="1">
    <source>
        <dbReference type="EMBL" id="EAK9994160.1"/>
    </source>
</evidence>
<dbReference type="AlphaFoldDB" id="A0A6L1L123"/>
<organism evidence="1 2">
    <name type="scientific">Campylobacter lari</name>
    <dbReference type="NCBI Taxonomy" id="201"/>
    <lineage>
        <taxon>Bacteria</taxon>
        <taxon>Pseudomonadati</taxon>
        <taxon>Campylobacterota</taxon>
        <taxon>Epsilonproteobacteria</taxon>
        <taxon>Campylobacterales</taxon>
        <taxon>Campylobacteraceae</taxon>
        <taxon>Campylobacter</taxon>
    </lineage>
</organism>
<dbReference type="SUPFAM" id="SSF51695">
    <property type="entry name" value="PLC-like phosphodiesterases"/>
    <property type="match status" value="1"/>
</dbReference>
<name>A0A6L1L123_CAMLA</name>
<gene>
    <name evidence="1" type="ORF">A9458_04775</name>
</gene>
<evidence type="ECO:0000313" key="2">
    <source>
        <dbReference type="Proteomes" id="UP000476009"/>
    </source>
</evidence>
<evidence type="ECO:0008006" key="3">
    <source>
        <dbReference type="Google" id="ProtNLM"/>
    </source>
</evidence>
<accession>A0A6L1L123</accession>
<dbReference type="GO" id="GO:0008081">
    <property type="term" value="F:phosphoric diester hydrolase activity"/>
    <property type="evidence" value="ECO:0007669"/>
    <property type="project" value="InterPro"/>
</dbReference>
<dbReference type="GO" id="GO:0006629">
    <property type="term" value="P:lipid metabolic process"/>
    <property type="evidence" value="ECO:0007669"/>
    <property type="project" value="InterPro"/>
</dbReference>
<sequence>MTIISHRGLWNKCNEKNTMKAFEQSFKNNFGVETDLRDMLEQIVISHDMSNSNCLTLDDFFALYKRFSNNFPLALNIKADGLQSILKEFLEKYNVNNYFVFDMSVPDALLYIKAGFNVFTRQSEYEKQPSFYNEACGVWMDEFYEHWINEKIIREHLENNKKICIVSPELHKRDFKKEWQEYKEISKKLDNDDSLMLCTDYPIQAREFFNV</sequence>
<dbReference type="Gene3D" id="3.20.20.190">
    <property type="entry name" value="Phosphatidylinositol (PI) phosphodiesterase"/>
    <property type="match status" value="1"/>
</dbReference>